<gene>
    <name evidence="1" type="ORF">CHS0354_008059</name>
</gene>
<protein>
    <submittedName>
        <fullName evidence="1">Uncharacterized protein</fullName>
    </submittedName>
</protein>
<reference evidence="1" key="1">
    <citation type="journal article" date="2021" name="Genome Biol. Evol.">
        <title>A High-Quality Reference Genome for a Parasitic Bivalve with Doubly Uniparental Inheritance (Bivalvia: Unionida).</title>
        <authorList>
            <person name="Smith C.H."/>
        </authorList>
    </citation>
    <scope>NUCLEOTIDE SEQUENCE</scope>
    <source>
        <strain evidence="1">CHS0354</strain>
    </source>
</reference>
<dbReference type="AlphaFoldDB" id="A0AAE0S864"/>
<reference evidence="1" key="3">
    <citation type="submission" date="2023-05" db="EMBL/GenBank/DDBJ databases">
        <authorList>
            <person name="Smith C.H."/>
        </authorList>
    </citation>
    <scope>NUCLEOTIDE SEQUENCE</scope>
    <source>
        <strain evidence="1">CHS0354</strain>
        <tissue evidence="1">Mantle</tissue>
    </source>
</reference>
<dbReference type="Proteomes" id="UP001195483">
    <property type="component" value="Unassembled WGS sequence"/>
</dbReference>
<accession>A0AAE0S864</accession>
<organism evidence="1 2">
    <name type="scientific">Potamilus streckersoni</name>
    <dbReference type="NCBI Taxonomy" id="2493646"/>
    <lineage>
        <taxon>Eukaryota</taxon>
        <taxon>Metazoa</taxon>
        <taxon>Spiralia</taxon>
        <taxon>Lophotrochozoa</taxon>
        <taxon>Mollusca</taxon>
        <taxon>Bivalvia</taxon>
        <taxon>Autobranchia</taxon>
        <taxon>Heteroconchia</taxon>
        <taxon>Palaeoheterodonta</taxon>
        <taxon>Unionida</taxon>
        <taxon>Unionoidea</taxon>
        <taxon>Unionidae</taxon>
        <taxon>Ambleminae</taxon>
        <taxon>Lampsilini</taxon>
        <taxon>Potamilus</taxon>
    </lineage>
</organism>
<evidence type="ECO:0000313" key="2">
    <source>
        <dbReference type="Proteomes" id="UP001195483"/>
    </source>
</evidence>
<sequence>MLNETLTYKKHGIMSEMQAAVSLYYKIDIKKLIGLGTNRANVMVGSKSGVSVQLKENKRMISEDKRYVPDHGKESKNVPKNLPSIIYHTAPFFNHVTDDTKKPVV</sequence>
<name>A0AAE0S864_9BIVA</name>
<reference evidence="1" key="2">
    <citation type="journal article" date="2021" name="Genome Biol. Evol.">
        <title>Developing a high-quality reference genome for a parasitic bivalve with doubly uniparental inheritance (Bivalvia: Unionida).</title>
        <authorList>
            <person name="Smith C.H."/>
        </authorList>
    </citation>
    <scope>NUCLEOTIDE SEQUENCE</scope>
    <source>
        <strain evidence="1">CHS0354</strain>
        <tissue evidence="1">Mantle</tissue>
    </source>
</reference>
<dbReference type="EMBL" id="JAEAOA010000545">
    <property type="protein sequence ID" value="KAK3587037.1"/>
    <property type="molecule type" value="Genomic_DNA"/>
</dbReference>
<comment type="caution">
    <text evidence="1">The sequence shown here is derived from an EMBL/GenBank/DDBJ whole genome shotgun (WGS) entry which is preliminary data.</text>
</comment>
<keyword evidence="2" id="KW-1185">Reference proteome</keyword>
<proteinExistence type="predicted"/>
<evidence type="ECO:0000313" key="1">
    <source>
        <dbReference type="EMBL" id="KAK3587037.1"/>
    </source>
</evidence>